<keyword evidence="3 7" id="KW-0812">Transmembrane</keyword>
<feature type="transmembrane region" description="Helical" evidence="7">
    <location>
        <begin position="72"/>
        <end position="95"/>
    </location>
</feature>
<evidence type="ECO:0008006" key="9">
    <source>
        <dbReference type="Google" id="ProtNLM"/>
    </source>
</evidence>
<accession>A0A7S3YNA9</accession>
<keyword evidence="4" id="KW-0934">Plastid</keyword>
<feature type="transmembrane region" description="Helical" evidence="7">
    <location>
        <begin position="548"/>
        <end position="571"/>
    </location>
</feature>
<dbReference type="EMBL" id="HBIV01011419">
    <property type="protein sequence ID" value="CAE0656950.1"/>
    <property type="molecule type" value="Transcribed_RNA"/>
</dbReference>
<sequence>MNSPPKPKSLSAWLLAVFRSQDCWPWTVVFGTAGAVLAFPRPSSVTLAGWGLLAIFLGTIVGAVVQPSGLGLGPLCVIAVAVACSTQCLTITAALKDLGSKNLWLVVMAFFIARALTKSNLGARIARKLASVAGEGNTLALAYCFTSAELLLAPMIPSVTARSGSIIFPLIISAANERDPDGSRHVSSFLTLVAFQSSAITSAMFVTAMAGNPVVQGFANTLFKDQGLSIEVTPLNWMLGSILPGLICLGLAPLVVYFVHPPLSVDPWLMKQTNTHNEMGKRLDGKAVDRLCSEAGEARLKTDLFRETLLDVVMMYGDVEGRARSRAHEILVKYHSKDSLNTPRPSPVAKSKAAQGGATLSGAAPWTRAETVTLVTVVLMLFAWIAEGKVPGFKMEPTTTAFCGVSALILGRVLTWKDIISEKAAWNTLVWLAILSSLANALKDARVISFFSEQIAQGFERAHLEAWSGFSILTVVYIYSHYFFASCSAHMVSMYTAFLSVAISIGVRPLGAALQLGYASNIMGNLTHYASGAAPVLFGKGYVSLGEWWRVGFIVSVMNVSVFVLLGSVWMRSLGYM</sequence>
<feature type="transmembrane region" description="Helical" evidence="7">
    <location>
        <begin position="101"/>
        <end position="117"/>
    </location>
</feature>
<comment type="similarity">
    <text evidence="2">Belongs to the SLC13A/DASS transporter (TC 2.A.47) family. DIT1 subfamily.</text>
</comment>
<evidence type="ECO:0000256" key="1">
    <source>
        <dbReference type="ARBA" id="ARBA00004478"/>
    </source>
</evidence>
<feature type="transmembrane region" description="Helical" evidence="7">
    <location>
        <begin position="47"/>
        <end position="65"/>
    </location>
</feature>
<organism evidence="8">
    <name type="scientific">Lotharella globosa</name>
    <dbReference type="NCBI Taxonomy" id="91324"/>
    <lineage>
        <taxon>Eukaryota</taxon>
        <taxon>Sar</taxon>
        <taxon>Rhizaria</taxon>
        <taxon>Cercozoa</taxon>
        <taxon>Chlorarachniophyceae</taxon>
        <taxon>Lotharella</taxon>
    </lineage>
</organism>
<name>A0A7S3YNA9_9EUKA</name>
<dbReference type="InterPro" id="IPR001898">
    <property type="entry name" value="SLC13A/DASS"/>
</dbReference>
<dbReference type="Pfam" id="PF00939">
    <property type="entry name" value="Na_sulph_symp"/>
    <property type="match status" value="2"/>
</dbReference>
<dbReference type="GO" id="GO:0009706">
    <property type="term" value="C:chloroplast inner membrane"/>
    <property type="evidence" value="ECO:0007669"/>
    <property type="project" value="UniProtKB-SubCell"/>
</dbReference>
<dbReference type="GO" id="GO:0022857">
    <property type="term" value="F:transmembrane transporter activity"/>
    <property type="evidence" value="ECO:0007669"/>
    <property type="project" value="InterPro"/>
</dbReference>
<feature type="transmembrane region" description="Helical" evidence="7">
    <location>
        <begin position="369"/>
        <end position="386"/>
    </location>
</feature>
<keyword evidence="4" id="KW-1001">Plastid inner membrane</keyword>
<evidence type="ECO:0000256" key="2">
    <source>
        <dbReference type="ARBA" id="ARBA00007349"/>
    </source>
</evidence>
<evidence type="ECO:0000313" key="8">
    <source>
        <dbReference type="EMBL" id="CAE0656950.1"/>
    </source>
</evidence>
<evidence type="ECO:0000256" key="7">
    <source>
        <dbReference type="SAM" id="Phobius"/>
    </source>
</evidence>
<feature type="transmembrane region" description="Helical" evidence="7">
    <location>
        <begin position="235"/>
        <end position="259"/>
    </location>
</feature>
<feature type="transmembrane region" description="Helical" evidence="7">
    <location>
        <begin position="189"/>
        <end position="215"/>
    </location>
</feature>
<evidence type="ECO:0000256" key="6">
    <source>
        <dbReference type="ARBA" id="ARBA00023136"/>
    </source>
</evidence>
<evidence type="ECO:0000256" key="3">
    <source>
        <dbReference type="ARBA" id="ARBA00022692"/>
    </source>
</evidence>
<keyword evidence="5 7" id="KW-1133">Transmembrane helix</keyword>
<feature type="transmembrane region" description="Helical" evidence="7">
    <location>
        <begin position="398"/>
        <end position="415"/>
    </location>
</feature>
<feature type="transmembrane region" description="Helical" evidence="7">
    <location>
        <begin position="497"/>
        <end position="518"/>
    </location>
</feature>
<dbReference type="AlphaFoldDB" id="A0A7S3YNA9"/>
<feature type="transmembrane region" description="Helical" evidence="7">
    <location>
        <begin position="466"/>
        <end position="485"/>
    </location>
</feature>
<protein>
    <recommendedName>
        <fullName evidence="9">Citrate transporter-like domain-containing protein</fullName>
    </recommendedName>
</protein>
<gene>
    <name evidence="8" type="ORF">LGLO00237_LOCUS8517</name>
</gene>
<evidence type="ECO:0000256" key="5">
    <source>
        <dbReference type="ARBA" id="ARBA00022989"/>
    </source>
</evidence>
<evidence type="ECO:0000256" key="4">
    <source>
        <dbReference type="ARBA" id="ARBA00022780"/>
    </source>
</evidence>
<comment type="subcellular location">
    <subcellularLocation>
        <location evidence="1">Plastid</location>
        <location evidence="1">Chloroplast inner membrane</location>
        <topology evidence="1">Multi-pass membrane protein</topology>
    </subcellularLocation>
</comment>
<reference evidence="8" key="1">
    <citation type="submission" date="2021-01" db="EMBL/GenBank/DDBJ databases">
        <authorList>
            <person name="Corre E."/>
            <person name="Pelletier E."/>
            <person name="Niang G."/>
            <person name="Scheremetjew M."/>
            <person name="Finn R."/>
            <person name="Kale V."/>
            <person name="Holt S."/>
            <person name="Cochrane G."/>
            <person name="Meng A."/>
            <person name="Brown T."/>
            <person name="Cohen L."/>
        </authorList>
    </citation>
    <scope>NUCLEOTIDE SEQUENCE</scope>
    <source>
        <strain evidence="8">CCCM811</strain>
    </source>
</reference>
<dbReference type="PANTHER" id="PTHR42826">
    <property type="entry name" value="DICARBOXYLATE TRANSPORTER 2.1, CHLOROPLASTIC"/>
    <property type="match status" value="1"/>
</dbReference>
<proteinExistence type="inferred from homology"/>
<keyword evidence="6 7" id="KW-0472">Membrane</keyword>
<feature type="transmembrane region" description="Helical" evidence="7">
    <location>
        <begin position="424"/>
        <end position="442"/>
    </location>
</feature>
<dbReference type="InterPro" id="IPR030676">
    <property type="entry name" value="CitT-rel"/>
</dbReference>